<dbReference type="PANTHER" id="PTHR30627:SF2">
    <property type="entry name" value="PEPTIDOGLYCAN D,D-TRANSPEPTIDASE MRDA"/>
    <property type="match status" value="1"/>
</dbReference>
<keyword evidence="3" id="KW-0812">Transmembrane</keyword>
<feature type="domain" description="Penicillin-binding protein transpeptidase" evidence="4">
    <location>
        <begin position="342"/>
        <end position="656"/>
    </location>
</feature>
<keyword evidence="7" id="KW-1185">Reference proteome</keyword>
<comment type="caution">
    <text evidence="6">The sequence shown here is derived from an EMBL/GenBank/DDBJ whole genome shotgun (WGS) entry which is preliminary data.</text>
</comment>
<dbReference type="Proteomes" id="UP000812672">
    <property type="component" value="Unassembled WGS sequence"/>
</dbReference>
<feature type="compositionally biased region" description="Acidic residues" evidence="2">
    <location>
        <begin position="689"/>
        <end position="704"/>
    </location>
</feature>
<keyword evidence="3" id="KW-1133">Transmembrane helix</keyword>
<evidence type="ECO:0000256" key="1">
    <source>
        <dbReference type="ARBA" id="ARBA00007171"/>
    </source>
</evidence>
<keyword evidence="3" id="KW-0472">Membrane</keyword>
<evidence type="ECO:0000256" key="2">
    <source>
        <dbReference type="SAM" id="MobiDB-lite"/>
    </source>
</evidence>
<proteinExistence type="inferred from homology"/>
<comment type="similarity">
    <text evidence="1">Belongs to the transpeptidase family.</text>
</comment>
<sequence>MGKNKKQKSHLPLRLNILFFIIFLLFSGLILQLGVVQILFGMDAQEELDRTERVTSATPVPRGKMYDRNGELVVDNKAEFAITYTPKKHVQPEDNVEIAEKLTEYIQMDTDSVTKRNKQDYWIIKNKQEAYERLTDEEKELSDQDQYYVMLENITDDELESFTEKELEVMAIKRELDKAYELTPHIIQYDDITVEEYMVIGENLHNLPGINVTTDWERDYLFEGTFANYLGRITSQQQGIPQTDEQYFLARNYSRNDRVGRSGIEKEYELYLNGNKEIKEHITDSSGTVIDSNIIREGQRGKDLILSVDMELQQRLDKIVQEEVKTAVQKHPGKNRWFRHAVAVLMNPKTGEVLATSGQQYNPSEKGEDEFTDVSHKVLYDTYLPGSTVKGATVLAGLDSGEIRPGEVIVDRPLEIKGSDKKSSWTRLGPVNDIDAIKRSSNVYMFFIAMQMGGENNYQPGKAINYNSKAYTEMRNYFQQFGLGAKTGIDFPYEENMEASPPTGYGRAAQFLDMAIGQYENYTAIQLAQYISTIANDGYRMKPYLVKQIHNSSKGDQLGPLYKVNEPTILNKIEMKDTYLNRVQEGMRQAFQESGGTGYRYFADAEYNPAGKTGTAEAFYWDNETKTLHTDVNNYNLVGYAPFDEPEVAFAVMAPYLGTGDYPVHHRIGRRALDTYFELKEERLKGSSEDESGEESEEDQSEDE</sequence>
<accession>A0ABS6GKZ3</accession>
<dbReference type="InterPro" id="IPR001460">
    <property type="entry name" value="PCN-bd_Tpept"/>
</dbReference>
<feature type="region of interest" description="Disordered" evidence="2">
    <location>
        <begin position="682"/>
        <end position="704"/>
    </location>
</feature>
<protein>
    <submittedName>
        <fullName evidence="6">Penicillin-binding protein 2</fullName>
    </submittedName>
</protein>
<dbReference type="PANTHER" id="PTHR30627">
    <property type="entry name" value="PEPTIDOGLYCAN D,D-TRANSPEPTIDASE"/>
    <property type="match status" value="1"/>
</dbReference>
<evidence type="ECO:0000259" key="5">
    <source>
        <dbReference type="Pfam" id="PF03717"/>
    </source>
</evidence>
<reference evidence="6 7" key="1">
    <citation type="journal article" date="2011" name="Int. J. Syst. Evol. Microbiol.">
        <title>Allobacillus halotolerans gen. nov., sp. nov. isolated from shrimp paste.</title>
        <authorList>
            <person name="Sheu S.Y."/>
            <person name="Arun A.B."/>
            <person name="Jiang S.R."/>
            <person name="Young C.C."/>
            <person name="Chen W.M."/>
        </authorList>
    </citation>
    <scope>NUCLEOTIDE SEQUENCE [LARGE SCALE GENOMIC DNA]</scope>
    <source>
        <strain evidence="6 7">LMG 24826</strain>
    </source>
</reference>
<dbReference type="RefSeq" id="WP_216686558.1">
    <property type="nucleotide sequence ID" value="NZ_CAUPKR010000001.1"/>
</dbReference>
<dbReference type="Pfam" id="PF00905">
    <property type="entry name" value="Transpeptidase"/>
    <property type="match status" value="1"/>
</dbReference>
<dbReference type="InterPro" id="IPR050515">
    <property type="entry name" value="Beta-lactam/transpept"/>
</dbReference>
<gene>
    <name evidence="6" type="ORF">KQ486_01355</name>
</gene>
<organism evidence="6 7">
    <name type="scientific">Allobacillus halotolerans</name>
    <dbReference type="NCBI Taxonomy" id="570278"/>
    <lineage>
        <taxon>Bacteria</taxon>
        <taxon>Bacillati</taxon>
        <taxon>Bacillota</taxon>
        <taxon>Bacilli</taxon>
        <taxon>Bacillales</taxon>
        <taxon>Bacillaceae</taxon>
        <taxon>Allobacillus</taxon>
    </lineage>
</organism>
<feature type="domain" description="Penicillin-binding protein dimerisation" evidence="5">
    <location>
        <begin position="58"/>
        <end position="291"/>
    </location>
</feature>
<evidence type="ECO:0000256" key="3">
    <source>
        <dbReference type="SAM" id="Phobius"/>
    </source>
</evidence>
<dbReference type="InterPro" id="IPR005311">
    <property type="entry name" value="PBP_dimer"/>
</dbReference>
<evidence type="ECO:0000313" key="7">
    <source>
        <dbReference type="Proteomes" id="UP000812672"/>
    </source>
</evidence>
<evidence type="ECO:0000259" key="4">
    <source>
        <dbReference type="Pfam" id="PF00905"/>
    </source>
</evidence>
<name>A0ABS6GKZ3_9BACI</name>
<dbReference type="EMBL" id="JAHLZF010000001">
    <property type="protein sequence ID" value="MBU6079660.1"/>
    <property type="molecule type" value="Genomic_DNA"/>
</dbReference>
<feature type="transmembrane region" description="Helical" evidence="3">
    <location>
        <begin position="15"/>
        <end position="40"/>
    </location>
</feature>
<dbReference type="Pfam" id="PF03717">
    <property type="entry name" value="PBP_dimer"/>
    <property type="match status" value="1"/>
</dbReference>
<evidence type="ECO:0000313" key="6">
    <source>
        <dbReference type="EMBL" id="MBU6079660.1"/>
    </source>
</evidence>